<keyword evidence="2" id="KW-1185">Reference proteome</keyword>
<dbReference type="EMBL" id="SRZC01000008">
    <property type="protein sequence ID" value="TGX82661.1"/>
    <property type="molecule type" value="Genomic_DNA"/>
</dbReference>
<comment type="caution">
    <text evidence="1">The sequence shown here is derived from an EMBL/GenBank/DDBJ whole genome shotgun (WGS) entry which is preliminary data.</text>
</comment>
<reference evidence="1" key="1">
    <citation type="submission" date="2019-04" db="EMBL/GenBank/DDBJ databases">
        <title>Microbes associate with the intestines of laboratory mice.</title>
        <authorList>
            <person name="Navarre W."/>
            <person name="Wong E."/>
            <person name="Huang K."/>
            <person name="Tropini C."/>
            <person name="Ng K."/>
            <person name="Yu B."/>
        </authorList>
    </citation>
    <scope>NUCLEOTIDE SEQUENCE</scope>
    <source>
        <strain evidence="1">NM73_A23</strain>
    </source>
</reference>
<accession>A0AC61QRI0</accession>
<protein>
    <submittedName>
        <fullName evidence="1">Uncharacterized protein</fullName>
    </submittedName>
</protein>
<gene>
    <name evidence="1" type="ORF">E5358_06355</name>
</gene>
<sequence length="445" mass="49580">MNTHIFSMKNILTAIFGLMILTGNAYAQKSSLPKVKKCLYDFVVPDNGDFKAAITAANNRKDTAKRFRIFVRQGNYVIPASTTATITGMDNKEYPDPRTDLTASNVSVIGENMETTSVKNTCPEVTIDGKWGPACPIEGLRKAYTLHNCGTDNYFQDIKFINGMKDRTGRGEAYEESGDRTVCKNVGLWGYQDTYCSNRDSARYYFEGGVIRGRTDYVCGKGDILFNGVEFRQCEKGGYITAPSRSVKYGYLMYNCSVTGETPDIDGTYTLGRPWGKGTPINLWINTKFHVRPSAIGWAEMSGGWPARFAEYGSHDNQGATTDLSERKTIWKHKDGDAHDNNPRLSAEEVAAIKPETALLGKDNWRPMEIAADAPMANNVRIKKGWILWENNDNTLCWAVCKNGIVWRFTTTPKVKIDDDGSTYSVRAANERGGLGREVKALKQN</sequence>
<organism evidence="1 2">
    <name type="scientific">Palleniella muris</name>
    <dbReference type="NCBI Taxonomy" id="3038145"/>
    <lineage>
        <taxon>Bacteria</taxon>
        <taxon>Pseudomonadati</taxon>
        <taxon>Bacteroidota</taxon>
        <taxon>Bacteroidia</taxon>
        <taxon>Bacteroidales</taxon>
        <taxon>Prevotellaceae</taxon>
        <taxon>Palleniella</taxon>
    </lineage>
</organism>
<evidence type="ECO:0000313" key="1">
    <source>
        <dbReference type="EMBL" id="TGX82661.1"/>
    </source>
</evidence>
<evidence type="ECO:0000313" key="2">
    <source>
        <dbReference type="Proteomes" id="UP000308886"/>
    </source>
</evidence>
<dbReference type="Proteomes" id="UP000308886">
    <property type="component" value="Unassembled WGS sequence"/>
</dbReference>
<proteinExistence type="predicted"/>
<name>A0AC61QRI0_9BACT</name>